<keyword evidence="1" id="KW-1133">Transmembrane helix</keyword>
<reference evidence="2 3" key="1">
    <citation type="journal article" date="2023" name="Int. J. Syst. Evol. Microbiol.">
        <title>Terrisporobacter hibernicus sp. nov., isolated from bovine faeces in Northern Ireland.</title>
        <authorList>
            <person name="Mitchell M."/>
            <person name="Nguyen S.V."/>
            <person name="Connor M."/>
            <person name="Fairley D.J."/>
            <person name="Donoghue O."/>
            <person name="Marshall H."/>
            <person name="Koolman L."/>
            <person name="McMullan G."/>
            <person name="Schaffer K.E."/>
            <person name="McGrath J.W."/>
            <person name="Fanning S."/>
        </authorList>
    </citation>
    <scope>NUCLEOTIDE SEQUENCE [LARGE SCALE GENOMIC DNA]</scope>
    <source>
        <strain evidence="2 3">MCA3</strain>
    </source>
</reference>
<dbReference type="AlphaFoldDB" id="A0AAX2ZC57"/>
<keyword evidence="1" id="KW-0812">Transmembrane</keyword>
<dbReference type="KEGG" id="tem:JW646_14235"/>
<dbReference type="Proteomes" id="UP001198983">
    <property type="component" value="Chromosome"/>
</dbReference>
<sequence>MKFKTRISAENLKKFKNKKENFNVEDKNYLDIDEAVEASYTEKCKKNTEEYVSIEDIDRLINGMYLSDNSQKELGIIKRYLEKLILIIERSRIRDYMYLTDSKRRLFIINFIAGVGKGFGQAIGFTVLTAIVLGMLFSWVDLPIIGRYIAKLLNIVQEYR</sequence>
<evidence type="ECO:0000313" key="2">
    <source>
        <dbReference type="EMBL" id="UEL46787.1"/>
    </source>
</evidence>
<keyword evidence="3" id="KW-1185">Reference proteome</keyword>
<keyword evidence="1" id="KW-0472">Membrane</keyword>
<proteinExistence type="predicted"/>
<dbReference type="Pfam" id="PF18910">
    <property type="entry name" value="DUF5665"/>
    <property type="match status" value="1"/>
</dbReference>
<feature type="transmembrane region" description="Helical" evidence="1">
    <location>
        <begin position="130"/>
        <end position="150"/>
    </location>
</feature>
<organism evidence="2 3">
    <name type="scientific">Terrisporobacter hibernicus</name>
    <dbReference type="NCBI Taxonomy" id="2813371"/>
    <lineage>
        <taxon>Bacteria</taxon>
        <taxon>Bacillati</taxon>
        <taxon>Bacillota</taxon>
        <taxon>Clostridia</taxon>
        <taxon>Peptostreptococcales</taxon>
        <taxon>Peptostreptococcaceae</taxon>
        <taxon>Terrisporobacter</taxon>
    </lineage>
</organism>
<name>A0AAX2ZC57_9FIRM</name>
<gene>
    <name evidence="2" type="ORF">JW646_14235</name>
</gene>
<protein>
    <recommendedName>
        <fullName evidence="4">TM2 domain-containing protein</fullName>
    </recommendedName>
</protein>
<evidence type="ECO:0008006" key="4">
    <source>
        <dbReference type="Google" id="ProtNLM"/>
    </source>
</evidence>
<dbReference type="EMBL" id="CP081135">
    <property type="protein sequence ID" value="UEL46787.1"/>
    <property type="molecule type" value="Genomic_DNA"/>
</dbReference>
<feature type="transmembrane region" description="Helical" evidence="1">
    <location>
        <begin position="106"/>
        <end position="124"/>
    </location>
</feature>
<accession>A0AAX2ZC57</accession>
<dbReference type="RefSeq" id="WP_083399241.1">
    <property type="nucleotide sequence ID" value="NZ_CP081135.1"/>
</dbReference>
<dbReference type="InterPro" id="IPR043723">
    <property type="entry name" value="DUF5665"/>
</dbReference>
<evidence type="ECO:0000313" key="3">
    <source>
        <dbReference type="Proteomes" id="UP001198983"/>
    </source>
</evidence>
<evidence type="ECO:0000256" key="1">
    <source>
        <dbReference type="SAM" id="Phobius"/>
    </source>
</evidence>